<dbReference type="InterPro" id="IPR046193">
    <property type="entry name" value="DUF6221"/>
</dbReference>
<gene>
    <name evidence="1" type="ORF">ATJ97_1454</name>
</gene>
<evidence type="ECO:0000313" key="2">
    <source>
        <dbReference type="Proteomes" id="UP000222106"/>
    </source>
</evidence>
<name>A0A2A9EKA2_9MICO</name>
<dbReference type="AlphaFoldDB" id="A0A2A9EKA2"/>
<dbReference type="Proteomes" id="UP000222106">
    <property type="component" value="Unassembled WGS sequence"/>
</dbReference>
<accession>A0A2A9EKA2</accession>
<dbReference type="Pfam" id="PF19730">
    <property type="entry name" value="DUF6221"/>
    <property type="match status" value="1"/>
</dbReference>
<protein>
    <submittedName>
        <fullName evidence="1">Uncharacterized protein</fullName>
    </submittedName>
</protein>
<sequence length="99" mass="11115">MNVTEFLRDRLAEDEESLRLDETSAQQDEGALRRGRAELRAKRAIVELHQGLSDIWGFHGCLTCGNVADTTDGFPCPTIRALAAVYADHPSYDQGWRPR</sequence>
<organism evidence="1 2">
    <name type="scientific">Georgenia soli</name>
    <dbReference type="NCBI Taxonomy" id="638953"/>
    <lineage>
        <taxon>Bacteria</taxon>
        <taxon>Bacillati</taxon>
        <taxon>Actinomycetota</taxon>
        <taxon>Actinomycetes</taxon>
        <taxon>Micrococcales</taxon>
        <taxon>Bogoriellaceae</taxon>
        <taxon>Georgenia</taxon>
    </lineage>
</organism>
<proteinExistence type="predicted"/>
<dbReference type="EMBL" id="PDJI01000004">
    <property type="protein sequence ID" value="PFG38961.1"/>
    <property type="molecule type" value="Genomic_DNA"/>
</dbReference>
<dbReference type="RefSeq" id="WP_098483140.1">
    <property type="nucleotide sequence ID" value="NZ_PDJI01000004.1"/>
</dbReference>
<keyword evidence="2" id="KW-1185">Reference proteome</keyword>
<dbReference type="OrthoDB" id="4290974at2"/>
<reference evidence="1 2" key="1">
    <citation type="submission" date="2017-10" db="EMBL/GenBank/DDBJ databases">
        <title>Sequencing the genomes of 1000 actinobacteria strains.</title>
        <authorList>
            <person name="Klenk H.-P."/>
        </authorList>
    </citation>
    <scope>NUCLEOTIDE SEQUENCE [LARGE SCALE GENOMIC DNA]</scope>
    <source>
        <strain evidence="1 2">DSM 21838</strain>
    </source>
</reference>
<evidence type="ECO:0000313" key="1">
    <source>
        <dbReference type="EMBL" id="PFG38961.1"/>
    </source>
</evidence>
<comment type="caution">
    <text evidence="1">The sequence shown here is derived from an EMBL/GenBank/DDBJ whole genome shotgun (WGS) entry which is preliminary data.</text>
</comment>